<sequence length="267" mass="30697">MYRCIAVEADMPVDWNADEYNMQHKRRGHAVIFNHDMFETRNYAPREGSHIDVENLREAFSSLLFDVTIHNNLEYSKIKKVITALAEEDHSDADCIAVIVLTHGEENGLLVPRDSSIFYSVDILWKPFTADKCPTLAGKPKLFFIQAACRGRELDAGIKMKQQRGTRTEFDSSPSPYKIPTHADFLIAYSTMEGFYSFRNLDTGTWFIQSLCKELNSTDNLLQILTRTTRRVTQLESDSNVKQFHKQKQVPSITSMLTRDLHFHPKS</sequence>
<dbReference type="Gene3D" id="3.40.50.1460">
    <property type="match status" value="1"/>
</dbReference>
<dbReference type="GO" id="GO:0005737">
    <property type="term" value="C:cytoplasm"/>
    <property type="evidence" value="ECO:0007669"/>
    <property type="project" value="TreeGrafter"/>
</dbReference>
<dbReference type="GO" id="GO:0045476">
    <property type="term" value="P:nurse cell apoptotic process"/>
    <property type="evidence" value="ECO:0007669"/>
    <property type="project" value="UniProtKB-ARBA"/>
</dbReference>
<dbReference type="GO" id="GO:1990525">
    <property type="term" value="F:BIR domain binding"/>
    <property type="evidence" value="ECO:0007669"/>
    <property type="project" value="UniProtKB-ARBA"/>
</dbReference>
<keyword evidence="3" id="KW-0053">Apoptosis</keyword>
<dbReference type="AlphaFoldDB" id="A0A067RSR3"/>
<accession>A0A067RSR3</accession>
<dbReference type="InParanoid" id="A0A067RSR3"/>
<feature type="domain" description="Caspase family p20" evidence="9">
    <location>
        <begin position="26"/>
        <end position="153"/>
    </location>
</feature>
<dbReference type="PROSITE" id="PS50207">
    <property type="entry name" value="CASPASE_P10"/>
    <property type="match status" value="1"/>
</dbReference>
<name>A0A067RSR3_ZOONE</name>
<gene>
    <name evidence="10" type="ORF">L798_00179</name>
</gene>
<dbReference type="InterPro" id="IPR001309">
    <property type="entry name" value="Pept_C14_p20"/>
</dbReference>
<dbReference type="SUPFAM" id="SSF52129">
    <property type="entry name" value="Caspase-like"/>
    <property type="match status" value="1"/>
</dbReference>
<dbReference type="InterPro" id="IPR002398">
    <property type="entry name" value="Pept_C14"/>
</dbReference>
<evidence type="ECO:0000313" key="10">
    <source>
        <dbReference type="EMBL" id="KDR22859.1"/>
    </source>
</evidence>
<evidence type="ECO:0000256" key="4">
    <source>
        <dbReference type="ARBA" id="ARBA00022801"/>
    </source>
</evidence>
<evidence type="ECO:0000256" key="3">
    <source>
        <dbReference type="ARBA" id="ARBA00022703"/>
    </source>
</evidence>
<dbReference type="Proteomes" id="UP000027135">
    <property type="component" value="Unassembled WGS sequence"/>
</dbReference>
<evidence type="ECO:0000256" key="1">
    <source>
        <dbReference type="ARBA" id="ARBA00010134"/>
    </source>
</evidence>
<keyword evidence="2" id="KW-0645">Protease</keyword>
<keyword evidence="6" id="KW-0865">Zymogen</keyword>
<dbReference type="OMA" id="WRNIRRG"/>
<dbReference type="PROSITE" id="PS50208">
    <property type="entry name" value="CASPASE_P20"/>
    <property type="match status" value="1"/>
</dbReference>
<feature type="domain" description="Caspase family p10" evidence="8">
    <location>
        <begin position="175"/>
        <end position="265"/>
    </location>
</feature>
<evidence type="ECO:0008006" key="12">
    <source>
        <dbReference type="Google" id="ProtNLM"/>
    </source>
</evidence>
<reference evidence="10 11" key="1">
    <citation type="journal article" date="2014" name="Nat. Commun.">
        <title>Molecular traces of alternative social organization in a termite genome.</title>
        <authorList>
            <person name="Terrapon N."/>
            <person name="Li C."/>
            <person name="Robertson H.M."/>
            <person name="Ji L."/>
            <person name="Meng X."/>
            <person name="Booth W."/>
            <person name="Chen Z."/>
            <person name="Childers C.P."/>
            <person name="Glastad K.M."/>
            <person name="Gokhale K."/>
            <person name="Gowin J."/>
            <person name="Gronenberg W."/>
            <person name="Hermansen R.A."/>
            <person name="Hu H."/>
            <person name="Hunt B.G."/>
            <person name="Huylmans A.K."/>
            <person name="Khalil S.M."/>
            <person name="Mitchell R.D."/>
            <person name="Munoz-Torres M.C."/>
            <person name="Mustard J.A."/>
            <person name="Pan H."/>
            <person name="Reese J.T."/>
            <person name="Scharf M.E."/>
            <person name="Sun F."/>
            <person name="Vogel H."/>
            <person name="Xiao J."/>
            <person name="Yang W."/>
            <person name="Yang Z."/>
            <person name="Yang Z."/>
            <person name="Zhou J."/>
            <person name="Zhu J."/>
            <person name="Brent C.S."/>
            <person name="Elsik C.G."/>
            <person name="Goodisman M.A."/>
            <person name="Liberles D.A."/>
            <person name="Roe R.M."/>
            <person name="Vargo E.L."/>
            <person name="Vilcinskas A."/>
            <person name="Wang J."/>
            <person name="Bornberg-Bauer E."/>
            <person name="Korb J."/>
            <person name="Zhang G."/>
            <person name="Liebig J."/>
        </authorList>
    </citation>
    <scope>NUCLEOTIDE SEQUENCE [LARGE SCALE GENOMIC DNA]</scope>
    <source>
        <tissue evidence="10">Whole organism</tissue>
    </source>
</reference>
<dbReference type="PANTHER" id="PTHR10454:SF245">
    <property type="entry name" value="CASPASE-RELATED"/>
    <property type="match status" value="1"/>
</dbReference>
<evidence type="ECO:0000259" key="8">
    <source>
        <dbReference type="PROSITE" id="PS50207"/>
    </source>
</evidence>
<dbReference type="PRINTS" id="PR00376">
    <property type="entry name" value="IL1BCENZYME"/>
</dbReference>
<evidence type="ECO:0000256" key="5">
    <source>
        <dbReference type="ARBA" id="ARBA00022807"/>
    </source>
</evidence>
<dbReference type="STRING" id="136037.A0A067RSR3"/>
<dbReference type="InterPro" id="IPR029030">
    <property type="entry name" value="Caspase-like_dom_sf"/>
</dbReference>
<evidence type="ECO:0000256" key="6">
    <source>
        <dbReference type="ARBA" id="ARBA00023145"/>
    </source>
</evidence>
<dbReference type="PROSITE" id="PS01121">
    <property type="entry name" value="CASPASE_HIS"/>
    <property type="match status" value="1"/>
</dbReference>
<organism evidence="10 11">
    <name type="scientific">Zootermopsis nevadensis</name>
    <name type="common">Dampwood termite</name>
    <dbReference type="NCBI Taxonomy" id="136037"/>
    <lineage>
        <taxon>Eukaryota</taxon>
        <taxon>Metazoa</taxon>
        <taxon>Ecdysozoa</taxon>
        <taxon>Arthropoda</taxon>
        <taxon>Hexapoda</taxon>
        <taxon>Insecta</taxon>
        <taxon>Pterygota</taxon>
        <taxon>Neoptera</taxon>
        <taxon>Polyneoptera</taxon>
        <taxon>Dictyoptera</taxon>
        <taxon>Blattodea</taxon>
        <taxon>Blattoidea</taxon>
        <taxon>Termitoidae</taxon>
        <taxon>Termopsidae</taxon>
        <taxon>Zootermopsis</taxon>
    </lineage>
</organism>
<protein>
    <recommendedName>
        <fullName evidence="12">Caspase-1</fullName>
    </recommendedName>
</protein>
<keyword evidence="11" id="KW-1185">Reference proteome</keyword>
<dbReference type="GO" id="GO:0006508">
    <property type="term" value="P:proteolysis"/>
    <property type="evidence" value="ECO:0007669"/>
    <property type="project" value="UniProtKB-KW"/>
</dbReference>
<keyword evidence="5" id="KW-0788">Thiol protease</keyword>
<evidence type="ECO:0000256" key="7">
    <source>
        <dbReference type="RuleBase" id="RU003971"/>
    </source>
</evidence>
<evidence type="ECO:0000259" key="9">
    <source>
        <dbReference type="PROSITE" id="PS50208"/>
    </source>
</evidence>
<dbReference type="Pfam" id="PF00656">
    <property type="entry name" value="Peptidase_C14"/>
    <property type="match status" value="1"/>
</dbReference>
<evidence type="ECO:0000313" key="11">
    <source>
        <dbReference type="Proteomes" id="UP000027135"/>
    </source>
</evidence>
<evidence type="ECO:0000256" key="2">
    <source>
        <dbReference type="ARBA" id="ARBA00022670"/>
    </source>
</evidence>
<dbReference type="FunFam" id="3.40.50.1460:FF:000001">
    <property type="entry name" value="Caspase-3 preproprotein"/>
    <property type="match status" value="1"/>
</dbReference>
<dbReference type="InterPro" id="IPR011600">
    <property type="entry name" value="Pept_C14_caspase"/>
</dbReference>
<dbReference type="PANTHER" id="PTHR10454">
    <property type="entry name" value="CASPASE"/>
    <property type="match status" value="1"/>
</dbReference>
<dbReference type="CDD" id="cd00032">
    <property type="entry name" value="CASc"/>
    <property type="match status" value="1"/>
</dbReference>
<keyword evidence="4" id="KW-0378">Hydrolase</keyword>
<dbReference type="eggNOG" id="KOG3573">
    <property type="taxonomic scope" value="Eukaryota"/>
</dbReference>
<dbReference type="SMART" id="SM00115">
    <property type="entry name" value="CASc"/>
    <property type="match status" value="1"/>
</dbReference>
<comment type="similarity">
    <text evidence="1 7">Belongs to the peptidase C14A family.</text>
</comment>
<dbReference type="InterPro" id="IPR016129">
    <property type="entry name" value="Caspase_his_AS"/>
</dbReference>
<proteinExistence type="inferred from homology"/>
<dbReference type="GO" id="GO:0043525">
    <property type="term" value="P:positive regulation of neuron apoptotic process"/>
    <property type="evidence" value="ECO:0007669"/>
    <property type="project" value="TreeGrafter"/>
</dbReference>
<dbReference type="InterPro" id="IPR015917">
    <property type="entry name" value="Pept_C14A"/>
</dbReference>
<dbReference type="GO" id="GO:0004197">
    <property type="term" value="F:cysteine-type endopeptidase activity"/>
    <property type="evidence" value="ECO:0007669"/>
    <property type="project" value="InterPro"/>
</dbReference>
<dbReference type="GO" id="GO:0016322">
    <property type="term" value="P:neuron remodeling"/>
    <property type="evidence" value="ECO:0007669"/>
    <property type="project" value="UniProtKB-ARBA"/>
</dbReference>
<dbReference type="InterPro" id="IPR002138">
    <property type="entry name" value="Pept_C14_p10"/>
</dbReference>
<dbReference type="GO" id="GO:0045751">
    <property type="term" value="P:negative regulation of Toll signaling pathway"/>
    <property type="evidence" value="ECO:0007669"/>
    <property type="project" value="UniProtKB-ARBA"/>
</dbReference>
<dbReference type="EMBL" id="KK852483">
    <property type="protein sequence ID" value="KDR22859.1"/>
    <property type="molecule type" value="Genomic_DNA"/>
</dbReference>